<feature type="compositionally biased region" description="Pro residues" evidence="1">
    <location>
        <begin position="151"/>
        <end position="162"/>
    </location>
</feature>
<sequence>MASTPAAHRYPTRRPSSLLSLDSLSSNVSLPYLPPYESTARPAIPLYAPAHPLPHSRPLPTPPLNTPPLLTQLTQLELSTSSPSSSTRSSASIPSPFSERRSSSSSLRPLPTPPRPGSSVPPHGRKIQPIRTALSIEIGPPSRSSSLPYEDPTPSPPSPISPITPHKPLDIRHHNVDKLRRHLGEPIPTELVFRTSFDSDTPSHPAFASANHPSAWNTEPDESIATKHRKNPVTALSWEDELRRNMHVTGLVVDAGNEALKGRRRPPSRYWMREKKGKRWVEEDYTDVLRTLRNLR</sequence>
<evidence type="ECO:0000256" key="1">
    <source>
        <dbReference type="SAM" id="MobiDB-lite"/>
    </source>
</evidence>
<evidence type="ECO:0000313" key="3">
    <source>
        <dbReference type="Proteomes" id="UP000030671"/>
    </source>
</evidence>
<dbReference type="eggNOG" id="ENOG502SXDS">
    <property type="taxonomic scope" value="Eukaryota"/>
</dbReference>
<dbReference type="KEGG" id="hir:HETIRDRAFT_460193"/>
<dbReference type="InParanoid" id="W4JVV4"/>
<dbReference type="AlphaFoldDB" id="W4JVV4"/>
<organism evidence="2 3">
    <name type="scientific">Heterobasidion irregulare (strain TC 32-1)</name>
    <dbReference type="NCBI Taxonomy" id="747525"/>
    <lineage>
        <taxon>Eukaryota</taxon>
        <taxon>Fungi</taxon>
        <taxon>Dikarya</taxon>
        <taxon>Basidiomycota</taxon>
        <taxon>Agaricomycotina</taxon>
        <taxon>Agaricomycetes</taxon>
        <taxon>Russulales</taxon>
        <taxon>Bondarzewiaceae</taxon>
        <taxon>Heterobasidion</taxon>
        <taxon>Heterobasidion annosum species complex</taxon>
    </lineage>
</organism>
<dbReference type="HOGENOM" id="CLU_940283_0_0_1"/>
<gene>
    <name evidence="2" type="ORF">HETIRDRAFT_460193</name>
</gene>
<keyword evidence="3" id="KW-1185">Reference proteome</keyword>
<dbReference type="EMBL" id="KI925462">
    <property type="protein sequence ID" value="ETW77677.1"/>
    <property type="molecule type" value="Genomic_DNA"/>
</dbReference>
<feature type="region of interest" description="Disordered" evidence="1">
    <location>
        <begin position="203"/>
        <end position="224"/>
    </location>
</feature>
<dbReference type="OrthoDB" id="2980827at2759"/>
<evidence type="ECO:0000313" key="2">
    <source>
        <dbReference type="EMBL" id="ETW77677.1"/>
    </source>
</evidence>
<accession>W4JVV4</accession>
<feature type="region of interest" description="Disordered" evidence="1">
    <location>
        <begin position="1"/>
        <end position="21"/>
    </location>
</feature>
<dbReference type="GeneID" id="20677052"/>
<protein>
    <submittedName>
        <fullName evidence="2">Uncharacterized protein</fullName>
    </submittedName>
</protein>
<feature type="region of interest" description="Disordered" evidence="1">
    <location>
        <begin position="46"/>
        <end position="166"/>
    </location>
</feature>
<reference evidence="2 3" key="1">
    <citation type="journal article" date="2012" name="New Phytol.">
        <title>Insight into trade-off between wood decay and parasitism from the genome of a fungal forest pathogen.</title>
        <authorList>
            <person name="Olson A."/>
            <person name="Aerts A."/>
            <person name="Asiegbu F."/>
            <person name="Belbahri L."/>
            <person name="Bouzid O."/>
            <person name="Broberg A."/>
            <person name="Canback B."/>
            <person name="Coutinho P.M."/>
            <person name="Cullen D."/>
            <person name="Dalman K."/>
            <person name="Deflorio G."/>
            <person name="van Diepen L.T."/>
            <person name="Dunand C."/>
            <person name="Duplessis S."/>
            <person name="Durling M."/>
            <person name="Gonthier P."/>
            <person name="Grimwood J."/>
            <person name="Fossdal C.G."/>
            <person name="Hansson D."/>
            <person name="Henrissat B."/>
            <person name="Hietala A."/>
            <person name="Himmelstrand K."/>
            <person name="Hoffmeister D."/>
            <person name="Hogberg N."/>
            <person name="James T.Y."/>
            <person name="Karlsson M."/>
            <person name="Kohler A."/>
            <person name="Kues U."/>
            <person name="Lee Y.H."/>
            <person name="Lin Y.C."/>
            <person name="Lind M."/>
            <person name="Lindquist E."/>
            <person name="Lombard V."/>
            <person name="Lucas S."/>
            <person name="Lunden K."/>
            <person name="Morin E."/>
            <person name="Murat C."/>
            <person name="Park J."/>
            <person name="Raffaello T."/>
            <person name="Rouze P."/>
            <person name="Salamov A."/>
            <person name="Schmutz J."/>
            <person name="Solheim H."/>
            <person name="Stahlberg J."/>
            <person name="Velez H."/>
            <person name="de Vries R.P."/>
            <person name="Wiebenga A."/>
            <person name="Woodward S."/>
            <person name="Yakovlev I."/>
            <person name="Garbelotto M."/>
            <person name="Martin F."/>
            <person name="Grigoriev I.V."/>
            <person name="Stenlid J."/>
        </authorList>
    </citation>
    <scope>NUCLEOTIDE SEQUENCE [LARGE SCALE GENOMIC DNA]</scope>
    <source>
        <strain evidence="2 3">TC 32-1</strain>
    </source>
</reference>
<dbReference type="RefSeq" id="XP_009549715.1">
    <property type="nucleotide sequence ID" value="XM_009551420.1"/>
</dbReference>
<dbReference type="Proteomes" id="UP000030671">
    <property type="component" value="Unassembled WGS sequence"/>
</dbReference>
<feature type="compositionally biased region" description="Low complexity" evidence="1">
    <location>
        <begin position="67"/>
        <end position="109"/>
    </location>
</feature>
<feature type="compositionally biased region" description="Pro residues" evidence="1">
    <location>
        <begin position="51"/>
        <end position="66"/>
    </location>
</feature>
<name>W4JVV4_HETIT</name>
<proteinExistence type="predicted"/>